<organism evidence="2 3">
    <name type="scientific">Mucuna pruriens</name>
    <name type="common">Velvet bean</name>
    <name type="synonym">Dolichos pruriens</name>
    <dbReference type="NCBI Taxonomy" id="157652"/>
    <lineage>
        <taxon>Eukaryota</taxon>
        <taxon>Viridiplantae</taxon>
        <taxon>Streptophyta</taxon>
        <taxon>Embryophyta</taxon>
        <taxon>Tracheophyta</taxon>
        <taxon>Spermatophyta</taxon>
        <taxon>Magnoliopsida</taxon>
        <taxon>eudicotyledons</taxon>
        <taxon>Gunneridae</taxon>
        <taxon>Pentapetalae</taxon>
        <taxon>rosids</taxon>
        <taxon>fabids</taxon>
        <taxon>Fabales</taxon>
        <taxon>Fabaceae</taxon>
        <taxon>Papilionoideae</taxon>
        <taxon>50 kb inversion clade</taxon>
        <taxon>NPAAA clade</taxon>
        <taxon>indigoferoid/millettioid clade</taxon>
        <taxon>Phaseoleae</taxon>
        <taxon>Mucuna</taxon>
    </lineage>
</organism>
<reference evidence="2" key="1">
    <citation type="submission" date="2018-05" db="EMBL/GenBank/DDBJ databases">
        <title>Draft genome of Mucuna pruriens seed.</title>
        <authorList>
            <person name="Nnadi N.E."/>
            <person name="Vos R."/>
            <person name="Hasami M.H."/>
            <person name="Devisetty U.K."/>
            <person name="Aguiy J.C."/>
        </authorList>
    </citation>
    <scope>NUCLEOTIDE SEQUENCE [LARGE SCALE GENOMIC DNA]</scope>
    <source>
        <strain evidence="2">JCA_2017</strain>
    </source>
</reference>
<name>A0A371F5A0_MUCPR</name>
<dbReference type="AlphaFoldDB" id="A0A371F5A0"/>
<evidence type="ECO:0000313" key="3">
    <source>
        <dbReference type="Proteomes" id="UP000257109"/>
    </source>
</evidence>
<sequence>MVTMFIDILSSPYYDKVVGSVASNFANLVVVGERIELGIKREKLAQANNNVGFAKKLPPEKKKGEANAVLIGPIFPQGKGAIPSYPVQFHAGAESTTAHASLPLTSYVPLYQPRADTRVVVTLGSAQQGTRRSPRMLTLIPMTYTELLPQLLEQKLVEVVPLQPLVPPHPRSYGPNAKCDYHGGAVGHATKRCWSLKHRVQDLLDGGPRAECAKQPSPDPQRRDYQRDKSRKQGEGGES</sequence>
<feature type="non-terminal residue" evidence="2">
    <location>
        <position position="1"/>
    </location>
</feature>
<dbReference type="Proteomes" id="UP000257109">
    <property type="component" value="Unassembled WGS sequence"/>
</dbReference>
<gene>
    <name evidence="2" type="ORF">CR513_46914</name>
</gene>
<dbReference type="EMBL" id="QJKJ01010514">
    <property type="protein sequence ID" value="RDX73480.1"/>
    <property type="molecule type" value="Genomic_DNA"/>
</dbReference>
<proteinExistence type="predicted"/>
<feature type="compositionally biased region" description="Basic and acidic residues" evidence="1">
    <location>
        <begin position="220"/>
        <end position="239"/>
    </location>
</feature>
<evidence type="ECO:0000256" key="1">
    <source>
        <dbReference type="SAM" id="MobiDB-lite"/>
    </source>
</evidence>
<evidence type="ECO:0000313" key="2">
    <source>
        <dbReference type="EMBL" id="RDX73480.1"/>
    </source>
</evidence>
<dbReference type="PANTHER" id="PTHR32108:SF9">
    <property type="entry name" value="REVERSE TRANSCRIPTASE RNASE H-LIKE DOMAIN-CONTAINING PROTEIN"/>
    <property type="match status" value="1"/>
</dbReference>
<dbReference type="OrthoDB" id="1743010at2759"/>
<comment type="caution">
    <text evidence="2">The sequence shown here is derived from an EMBL/GenBank/DDBJ whole genome shotgun (WGS) entry which is preliminary data.</text>
</comment>
<keyword evidence="3" id="KW-1185">Reference proteome</keyword>
<dbReference type="PANTHER" id="PTHR32108">
    <property type="entry name" value="DNA-DIRECTED RNA POLYMERASE SUBUNIT ALPHA"/>
    <property type="match status" value="1"/>
</dbReference>
<accession>A0A371F5A0</accession>
<protein>
    <submittedName>
        <fullName evidence="2">Uncharacterized protein</fullName>
    </submittedName>
</protein>
<feature type="region of interest" description="Disordered" evidence="1">
    <location>
        <begin position="206"/>
        <end position="239"/>
    </location>
</feature>